<dbReference type="GO" id="GO:0004499">
    <property type="term" value="F:N,N-dimethylaniline monooxygenase activity"/>
    <property type="evidence" value="ECO:0007669"/>
    <property type="project" value="InterPro"/>
</dbReference>
<dbReference type="EMBL" id="NWVC01000001">
    <property type="protein sequence ID" value="PCG15963.1"/>
    <property type="molecule type" value="Genomic_DNA"/>
</dbReference>
<dbReference type="Proteomes" id="UP000218323">
    <property type="component" value="Unassembled WGS sequence"/>
</dbReference>
<evidence type="ECO:0000313" key="4">
    <source>
        <dbReference type="EMBL" id="PCG15963.1"/>
    </source>
</evidence>
<organism evidence="4 5">
    <name type="scientific">Sphingomonas adhaesiva</name>
    <dbReference type="NCBI Taxonomy" id="28212"/>
    <lineage>
        <taxon>Bacteria</taxon>
        <taxon>Pseudomonadati</taxon>
        <taxon>Pseudomonadota</taxon>
        <taxon>Alphaproteobacteria</taxon>
        <taxon>Sphingomonadales</taxon>
        <taxon>Sphingomonadaceae</taxon>
        <taxon>Sphingomonas</taxon>
    </lineage>
</organism>
<accession>A0A2A4IDR1</accession>
<dbReference type="GO" id="GO:0050660">
    <property type="term" value="F:flavin adenine dinucleotide binding"/>
    <property type="evidence" value="ECO:0007669"/>
    <property type="project" value="InterPro"/>
</dbReference>
<dbReference type="GO" id="GO:0050661">
    <property type="term" value="F:NADP binding"/>
    <property type="evidence" value="ECO:0007669"/>
    <property type="project" value="InterPro"/>
</dbReference>
<keyword evidence="5" id="KW-1185">Reference proteome</keyword>
<reference evidence="4 5" key="1">
    <citation type="submission" date="2017-09" db="EMBL/GenBank/DDBJ databases">
        <title>Sphingomonas adhaesiva DSM 7418, whole genome shotgun sequence.</title>
        <authorList>
            <person name="Feng G."/>
            <person name="Zhu H."/>
        </authorList>
    </citation>
    <scope>NUCLEOTIDE SEQUENCE [LARGE SCALE GENOMIC DNA]</scope>
    <source>
        <strain evidence="4 5">DSM 7418</strain>
    </source>
</reference>
<dbReference type="AlphaFoldDB" id="A0A2A4IDR1"/>
<evidence type="ECO:0000256" key="2">
    <source>
        <dbReference type="ARBA" id="ARBA00022827"/>
    </source>
</evidence>
<dbReference type="InterPro" id="IPR020946">
    <property type="entry name" value="Flavin_mOase-like"/>
</dbReference>
<sequence length="645" mass="72073">MDIAQGTTHAPSEIDWALLDAGIDEGNIPSLLMVLTQLTGNLAWLEPPYAPLRGRGLDDNDDARLPPEVQADIRTAAKAAIRDWLGGAPMGLPRPDDATLARMLGVSMAEPVPSGYGEIIADDLGFSERPERRPAPDGFRAIIIGAGVSGISAAVNLRQRGIAVSIFEKNEDFGGTWFENRYPGAGVDTPNLTYTFSFAKQDWSRNFPLRDELFAYFRDTADRFGLRDCTTFGATVTRATWDAAAHRWNVTVRMADGSEHVDTADVVMSAVGVLNVPQIPDIPGSQTFPGEIIHTARWNDSIDVKGKRVAVVGNGASAMQIVPAIAPDVAHMTIFARSKQWAAPFPQFGRRIPEGVRYLMRLVPLYRDWYQQRLTWTFNDRIHSSLFKDADWSDQARSLNQVNDGHRAFFTRYVEEQLADRPDLVPHVLPDFPPFAKRMLLDNGWYRTIRRDNVTLIPEHLASIDGTMVRAADGQEAEVDTIILATGFRAAEFLGSYDVVGRDGQRLHDVWDHDDARAYLGTVIPGFPNFFLLLGPNVGSGHGGSMIRSIECQTNYLMGVLDELFARHAEAVEVRQEVYDDYARRIDEAHEKMVWTHGGARNWYRNSRGRVTAITPWRNDDFWRMTRAPNPAEYVFERGQESDAA</sequence>
<dbReference type="InterPro" id="IPR051209">
    <property type="entry name" value="FAD-bind_Monooxygenase_sf"/>
</dbReference>
<evidence type="ECO:0000313" key="5">
    <source>
        <dbReference type="Proteomes" id="UP000218323"/>
    </source>
</evidence>
<keyword evidence="1" id="KW-0285">Flavoprotein</keyword>
<dbReference type="Pfam" id="PF00743">
    <property type="entry name" value="FMO-like"/>
    <property type="match status" value="1"/>
</dbReference>
<keyword evidence="3" id="KW-0560">Oxidoreductase</keyword>
<dbReference type="RefSeq" id="WP_066707445.1">
    <property type="nucleotide sequence ID" value="NZ_JBHIWA010000039.1"/>
</dbReference>
<dbReference type="PRINTS" id="PR00411">
    <property type="entry name" value="PNDRDTASEI"/>
</dbReference>
<keyword evidence="4" id="KW-0503">Monooxygenase</keyword>
<proteinExistence type="predicted"/>
<dbReference type="PRINTS" id="PR00368">
    <property type="entry name" value="FADPNR"/>
</dbReference>
<evidence type="ECO:0000256" key="1">
    <source>
        <dbReference type="ARBA" id="ARBA00022630"/>
    </source>
</evidence>
<comment type="caution">
    <text evidence="4">The sequence shown here is derived from an EMBL/GenBank/DDBJ whole genome shotgun (WGS) entry which is preliminary data.</text>
</comment>
<evidence type="ECO:0000256" key="3">
    <source>
        <dbReference type="ARBA" id="ARBA00023002"/>
    </source>
</evidence>
<dbReference type="PANTHER" id="PTHR42877:SF4">
    <property type="entry name" value="FAD_NAD(P)-BINDING DOMAIN-CONTAINING PROTEIN-RELATED"/>
    <property type="match status" value="1"/>
</dbReference>
<protein>
    <submittedName>
        <fullName evidence="4">Monooxygenase</fullName>
    </submittedName>
</protein>
<name>A0A2A4IDR1_9SPHN</name>
<gene>
    <name evidence="4" type="ORF">COA07_03105</name>
</gene>
<dbReference type="SUPFAM" id="SSF51905">
    <property type="entry name" value="FAD/NAD(P)-binding domain"/>
    <property type="match status" value="1"/>
</dbReference>
<dbReference type="PANTHER" id="PTHR42877">
    <property type="entry name" value="L-ORNITHINE N(5)-MONOOXYGENASE-RELATED"/>
    <property type="match status" value="1"/>
</dbReference>
<keyword evidence="2" id="KW-0274">FAD</keyword>
<dbReference type="InterPro" id="IPR036188">
    <property type="entry name" value="FAD/NAD-bd_sf"/>
</dbReference>
<dbReference type="Gene3D" id="3.50.50.60">
    <property type="entry name" value="FAD/NAD(P)-binding domain"/>
    <property type="match status" value="2"/>
</dbReference>